<protein>
    <submittedName>
        <fullName evidence="4">Histidine kinase</fullName>
    </submittedName>
</protein>
<comment type="caution">
    <text evidence="4">The sequence shown here is derived from an EMBL/GenBank/DDBJ whole genome shotgun (WGS) entry which is preliminary data.</text>
</comment>
<feature type="domain" description="Signal transduction histidine kinase internal region" evidence="3">
    <location>
        <begin position="216"/>
        <end position="294"/>
    </location>
</feature>
<reference evidence="4 5" key="1">
    <citation type="submission" date="2023-12" db="EMBL/GenBank/DDBJ databases">
        <title>Friends and Foes: Symbiotic and Algicidal bacterial influence on Karenia brevis blooms.</title>
        <authorList>
            <person name="Fei C."/>
            <person name="Mohamed A.R."/>
            <person name="Booker A."/>
            <person name="Arshad M."/>
            <person name="Klass S."/>
            <person name="Ahn S."/>
            <person name="Gilbert P.M."/>
            <person name="Heil C.A."/>
            <person name="Martinez J.M."/>
            <person name="Amin S.A."/>
        </authorList>
    </citation>
    <scope>NUCLEOTIDE SEQUENCE [LARGE SCALE GENOMIC DNA]</scope>
    <source>
        <strain evidence="4 5">CE15</strain>
    </source>
</reference>
<dbReference type="Pfam" id="PF06580">
    <property type="entry name" value="His_kinase"/>
    <property type="match status" value="1"/>
</dbReference>
<dbReference type="PANTHER" id="PTHR34220">
    <property type="entry name" value="SENSOR HISTIDINE KINASE YPDA"/>
    <property type="match status" value="1"/>
</dbReference>
<feature type="compositionally biased region" description="Acidic residues" evidence="1">
    <location>
        <begin position="123"/>
        <end position="132"/>
    </location>
</feature>
<accession>A0ABU8ET77</accession>
<feature type="region of interest" description="Disordered" evidence="1">
    <location>
        <begin position="114"/>
        <end position="140"/>
    </location>
</feature>
<proteinExistence type="predicted"/>
<evidence type="ECO:0000259" key="3">
    <source>
        <dbReference type="Pfam" id="PF06580"/>
    </source>
</evidence>
<dbReference type="RefSeq" id="WP_336435454.1">
    <property type="nucleotide sequence ID" value="NZ_JBAWKS010000001.1"/>
</dbReference>
<name>A0ABU8ET77_9GAMM</name>
<keyword evidence="2" id="KW-1133">Transmembrane helix</keyword>
<keyword evidence="4" id="KW-0808">Transferase</keyword>
<organism evidence="4 5">
    <name type="scientific">Pseudoalteromonas spongiae</name>
    <dbReference type="NCBI Taxonomy" id="298657"/>
    <lineage>
        <taxon>Bacteria</taxon>
        <taxon>Pseudomonadati</taxon>
        <taxon>Pseudomonadota</taxon>
        <taxon>Gammaproteobacteria</taxon>
        <taxon>Alteromonadales</taxon>
        <taxon>Pseudoalteromonadaceae</taxon>
        <taxon>Pseudoalteromonas</taxon>
    </lineage>
</organism>
<dbReference type="PANTHER" id="PTHR34220:SF7">
    <property type="entry name" value="SENSOR HISTIDINE KINASE YPDA"/>
    <property type="match status" value="1"/>
</dbReference>
<gene>
    <name evidence="4" type="ORF">WAE96_10875</name>
</gene>
<evidence type="ECO:0000313" key="4">
    <source>
        <dbReference type="EMBL" id="MEI4550169.1"/>
    </source>
</evidence>
<keyword evidence="4" id="KW-0418">Kinase</keyword>
<sequence length="402" mass="46014">MAYWVIQALIALILLLGGLSNIDTDKEMHGLANTFAYAGIRTLSFFLITHFLIRAPINFLRNKEAGFMKVFICGLVFVSVGSFIAKSIRDISRDMFAPIDNEIAYYRANPDKDPLNQVKTDSEVEENTDTQDETSTNATAKSEFKKGFKEGFDKAHIKAREELEKIHNGDQEAIDRASSQKLKSQFGAFLFWLFCYLPLSALKRRFQVKTQLKQSQIALLMSQLNPHFLFNSLNSIRGMIFEDKQLAKELIDKLNELFRYNLTANKHPTVKLKEELRICEFYLDIEHIRLEERLLIEMHVDETCLNIKVPTMGILTLIENSIKHGIAPRQDQSLLIVDITKQKNQLVVTVSNPIYTGTYKVESTGTGQENLIKRLQLMYNENASLNAEFKDDKYIACLTLPI</sequence>
<keyword evidence="2" id="KW-0812">Transmembrane</keyword>
<keyword evidence="2" id="KW-0472">Membrane</keyword>
<evidence type="ECO:0000256" key="2">
    <source>
        <dbReference type="SAM" id="Phobius"/>
    </source>
</evidence>
<feature type="transmembrane region" description="Helical" evidence="2">
    <location>
        <begin position="31"/>
        <end position="53"/>
    </location>
</feature>
<evidence type="ECO:0000256" key="1">
    <source>
        <dbReference type="SAM" id="MobiDB-lite"/>
    </source>
</evidence>
<dbReference type="Proteomes" id="UP001382455">
    <property type="component" value="Unassembled WGS sequence"/>
</dbReference>
<dbReference type="InterPro" id="IPR050640">
    <property type="entry name" value="Bact_2-comp_sensor_kinase"/>
</dbReference>
<keyword evidence="5" id="KW-1185">Reference proteome</keyword>
<evidence type="ECO:0000313" key="5">
    <source>
        <dbReference type="Proteomes" id="UP001382455"/>
    </source>
</evidence>
<dbReference type="InterPro" id="IPR010559">
    <property type="entry name" value="Sig_transdc_His_kin_internal"/>
</dbReference>
<feature type="transmembrane region" description="Helical" evidence="2">
    <location>
        <begin position="65"/>
        <end position="85"/>
    </location>
</feature>
<dbReference type="GO" id="GO:0016301">
    <property type="term" value="F:kinase activity"/>
    <property type="evidence" value="ECO:0007669"/>
    <property type="project" value="UniProtKB-KW"/>
</dbReference>
<dbReference type="EMBL" id="JBAWKS010000001">
    <property type="protein sequence ID" value="MEI4550169.1"/>
    <property type="molecule type" value="Genomic_DNA"/>
</dbReference>